<evidence type="ECO:0000256" key="1">
    <source>
        <dbReference type="ARBA" id="ARBA00009589"/>
    </source>
</evidence>
<comment type="similarity">
    <text evidence="1">Belongs to the 5'(3')-deoxyribonucleotidase family.</text>
</comment>
<name>A0A1S2XL30_CICAR</name>
<keyword evidence="3" id="KW-0378">Hydrolase</keyword>
<feature type="compositionally biased region" description="Polar residues" evidence="7">
    <location>
        <begin position="1"/>
        <end position="11"/>
    </location>
</feature>
<sequence>MDKSSMDSPGSKSAKRPCISPSSPDTAPKTSIGNQIFCNRPLYMKSIKAVGFDMDYTLAQYKVDTFESLVYQQTVQNLVCKYNYPSELLSWVFDSDYMVRGLVIDKKEGNILKMDCYKYVKVAYHGFKELSKEEKLLIYGNTLVSTSYDQPEYALIDTLFSLAEAYLFAQLVEFKDKYPGKFLKPVDYACLYKDVRKAVDLCHRDGTLKQKVAEDPKRYINEDKSIVPMLKGLRESNRATFMVTNSLWDYTCVVMNFICGSSAVNDGTKFDWLQYFDVVITGSAKPNFFKEDNHANLFEVEPESGMLINTNDGSPLLQVGNIIARVSTKDKSSARKVFQGGNVVHLYPLLEIEASSQVLYVGDHIYGDILSSKKTLGWRTMLVIPELDREVQLLRKLKKNCENVRSLRSGCIALEDRLHCLNTNQKSNHDENLKHERDKMRLNYQTSLSELHKQFHPKWGQLMKAGYQNSRFAHQVERYACLYTSQVSNLGLSSQNQYYRPNEDSMQHEYAIMDKVDAN</sequence>
<evidence type="ECO:0000256" key="7">
    <source>
        <dbReference type="SAM" id="MobiDB-lite"/>
    </source>
</evidence>
<dbReference type="Proteomes" id="UP000087171">
    <property type="component" value="Chromosome Ca2"/>
</dbReference>
<dbReference type="GO" id="GO:0008253">
    <property type="term" value="F:5'-nucleotidase activity"/>
    <property type="evidence" value="ECO:0007669"/>
    <property type="project" value="TreeGrafter"/>
</dbReference>
<evidence type="ECO:0000256" key="6">
    <source>
        <dbReference type="PIRSR" id="PIRSR017434-2"/>
    </source>
</evidence>
<dbReference type="NCBIfam" id="TIGR02244">
    <property type="entry name" value="HAD-IG-Ncltidse"/>
    <property type="match status" value="1"/>
</dbReference>
<evidence type="ECO:0000313" key="9">
    <source>
        <dbReference type="RefSeq" id="XP_004490988.1"/>
    </source>
</evidence>
<feature type="binding site" evidence="6">
    <location>
        <position position="363"/>
    </location>
    <ligand>
        <name>Mg(2+)</name>
        <dbReference type="ChEBI" id="CHEBI:18420"/>
    </ligand>
</feature>
<evidence type="ECO:0000313" key="10">
    <source>
        <dbReference type="RefSeq" id="XP_027187502.1"/>
    </source>
</evidence>
<dbReference type="PaxDb" id="3827-XP_004490987.1"/>
<evidence type="ECO:0000256" key="5">
    <source>
        <dbReference type="PIRSR" id="PIRSR017434-1"/>
    </source>
</evidence>
<proteinExistence type="inferred from homology"/>
<organism evidence="8 9">
    <name type="scientific">Cicer arietinum</name>
    <name type="common">Chickpea</name>
    <name type="synonym">Garbanzo</name>
    <dbReference type="NCBI Taxonomy" id="3827"/>
    <lineage>
        <taxon>Eukaryota</taxon>
        <taxon>Viridiplantae</taxon>
        <taxon>Streptophyta</taxon>
        <taxon>Embryophyta</taxon>
        <taxon>Tracheophyta</taxon>
        <taxon>Spermatophyta</taxon>
        <taxon>Magnoliopsida</taxon>
        <taxon>eudicotyledons</taxon>
        <taxon>Gunneridae</taxon>
        <taxon>Pentapetalae</taxon>
        <taxon>rosids</taxon>
        <taxon>fabids</taxon>
        <taxon>Fabales</taxon>
        <taxon>Fabaceae</taxon>
        <taxon>Papilionoideae</taxon>
        <taxon>50 kb inversion clade</taxon>
        <taxon>NPAAA clade</taxon>
        <taxon>Hologalegina</taxon>
        <taxon>IRL clade</taxon>
        <taxon>Cicereae</taxon>
        <taxon>Cicer</taxon>
    </lineage>
</organism>
<dbReference type="PIRSF" id="PIRSF017434">
    <property type="entry name" value="Purine_5'-nucleotidase"/>
    <property type="match status" value="1"/>
</dbReference>
<dbReference type="InterPro" id="IPR023214">
    <property type="entry name" value="HAD_sf"/>
</dbReference>
<keyword evidence="2 6" id="KW-0479">Metal-binding</keyword>
<dbReference type="OrthoDB" id="10252832at2759"/>
<dbReference type="InterPro" id="IPR016695">
    <property type="entry name" value="Pur_nucleotidase"/>
</dbReference>
<evidence type="ECO:0000256" key="4">
    <source>
        <dbReference type="ARBA" id="ARBA00022842"/>
    </source>
</evidence>
<feature type="region of interest" description="Disordered" evidence="7">
    <location>
        <begin position="1"/>
        <end position="28"/>
    </location>
</feature>
<dbReference type="CDD" id="cd07522">
    <property type="entry name" value="HAD_cN-II"/>
    <property type="match status" value="1"/>
</dbReference>
<keyword evidence="8" id="KW-1185">Reference proteome</keyword>
<dbReference type="PANTHER" id="PTHR12103:SF33">
    <property type="entry name" value="CYTOSOLIC PURINE 5-NUCLEOTIDASE"/>
    <property type="match status" value="1"/>
</dbReference>
<evidence type="ECO:0000256" key="3">
    <source>
        <dbReference type="ARBA" id="ARBA00022801"/>
    </source>
</evidence>
<dbReference type="PANTHER" id="PTHR12103">
    <property type="entry name" value="5'-NUCLEOTIDASE DOMAIN-CONTAINING"/>
    <property type="match status" value="1"/>
</dbReference>
<dbReference type="KEGG" id="cam:101502615"/>
<accession>A0A1S2XL30</accession>
<dbReference type="GO" id="GO:0046872">
    <property type="term" value="F:metal ion binding"/>
    <property type="evidence" value="ECO:0007669"/>
    <property type="project" value="UniProtKB-KW"/>
</dbReference>
<feature type="binding site" evidence="6">
    <location>
        <position position="53"/>
    </location>
    <ligand>
        <name>Mg(2+)</name>
        <dbReference type="ChEBI" id="CHEBI:18420"/>
    </ligand>
</feature>
<dbReference type="SUPFAM" id="SSF56784">
    <property type="entry name" value="HAD-like"/>
    <property type="match status" value="1"/>
</dbReference>
<dbReference type="eggNOG" id="KOG2469">
    <property type="taxonomic scope" value="Eukaryota"/>
</dbReference>
<dbReference type="Gene3D" id="3.40.50.1000">
    <property type="entry name" value="HAD superfamily/HAD-like"/>
    <property type="match status" value="1"/>
</dbReference>
<gene>
    <name evidence="9 10" type="primary">LOC101502615</name>
</gene>
<feature type="active site" description="Proton donor" evidence="5">
    <location>
        <position position="55"/>
    </location>
</feature>
<comment type="cofactor">
    <cofactor evidence="6">
        <name>Mg(2+)</name>
        <dbReference type="ChEBI" id="CHEBI:18420"/>
    </cofactor>
    <text evidence="6">Binds 1 Mg(2+) ion per subunit.</text>
</comment>
<dbReference type="Pfam" id="PF05761">
    <property type="entry name" value="5_nucleotid"/>
    <property type="match status" value="1"/>
</dbReference>
<feature type="binding site" evidence="6">
    <location>
        <position position="55"/>
    </location>
    <ligand>
        <name>GMP</name>
        <dbReference type="ChEBI" id="CHEBI:58115"/>
    </ligand>
</feature>
<feature type="active site" description="Nucleophile" evidence="5">
    <location>
        <position position="53"/>
    </location>
</feature>
<evidence type="ECO:0000313" key="8">
    <source>
        <dbReference type="Proteomes" id="UP000087171"/>
    </source>
</evidence>
<dbReference type="RefSeq" id="XP_004490988.1">
    <property type="nucleotide sequence ID" value="XM_004490931.3"/>
</dbReference>
<dbReference type="InterPro" id="IPR036412">
    <property type="entry name" value="HAD-like_sf"/>
</dbReference>
<reference evidence="9 10" key="2">
    <citation type="submission" date="2025-04" db="UniProtKB">
        <authorList>
            <consortium name="RefSeq"/>
        </authorList>
    </citation>
    <scope>IDENTIFICATION</scope>
    <source>
        <tissue evidence="9 10">Etiolated seedlings</tissue>
    </source>
</reference>
<dbReference type="InterPro" id="IPR008380">
    <property type="entry name" value="HAD-SF_hydro_IG_5-nucl"/>
</dbReference>
<keyword evidence="4 6" id="KW-0460">Magnesium</keyword>
<dbReference type="RefSeq" id="XP_027187502.1">
    <property type="nucleotide sequence ID" value="XM_027331701.1"/>
</dbReference>
<reference evidence="8" key="1">
    <citation type="journal article" date="2013" name="Nat. Biotechnol.">
        <title>Draft genome sequence of chickpea (Cicer arietinum) provides a resource for trait improvement.</title>
        <authorList>
            <person name="Varshney R.K."/>
            <person name="Song C."/>
            <person name="Saxena R.K."/>
            <person name="Azam S."/>
            <person name="Yu S."/>
            <person name="Sharpe A.G."/>
            <person name="Cannon S."/>
            <person name="Baek J."/>
            <person name="Rosen B.D."/>
            <person name="Tar'an B."/>
            <person name="Millan T."/>
            <person name="Zhang X."/>
            <person name="Ramsay L.D."/>
            <person name="Iwata A."/>
            <person name="Wang Y."/>
            <person name="Nelson W."/>
            <person name="Farmer A.D."/>
            <person name="Gaur P.M."/>
            <person name="Soderlund C."/>
            <person name="Penmetsa R.V."/>
            <person name="Xu C."/>
            <person name="Bharti A.K."/>
            <person name="He W."/>
            <person name="Winter P."/>
            <person name="Zhao S."/>
            <person name="Hane J.K."/>
            <person name="Carrasquilla-Garcia N."/>
            <person name="Condie J.A."/>
            <person name="Upadhyaya H.D."/>
            <person name="Luo M.C."/>
            <person name="Thudi M."/>
            <person name="Gowda C.L."/>
            <person name="Singh N.P."/>
            <person name="Lichtenzveig J."/>
            <person name="Gali K.K."/>
            <person name="Rubio J."/>
            <person name="Nadarajan N."/>
            <person name="Dolezel J."/>
            <person name="Bansal K.C."/>
            <person name="Xu X."/>
            <person name="Edwards D."/>
            <person name="Zhang G."/>
            <person name="Kahl G."/>
            <person name="Gil J."/>
            <person name="Singh K.B."/>
            <person name="Datta S.K."/>
            <person name="Jackson S.A."/>
            <person name="Wang J."/>
            <person name="Cook D.R."/>
        </authorList>
    </citation>
    <scope>NUCLEOTIDE SEQUENCE [LARGE SCALE GENOMIC DNA]</scope>
    <source>
        <strain evidence="8">cv. CDC Frontier</strain>
    </source>
</reference>
<dbReference type="FunFam" id="3.40.50.1000:FF:000117">
    <property type="entry name" value="Cytosolic purine 5-nucleotidase"/>
    <property type="match status" value="1"/>
</dbReference>
<protein>
    <submittedName>
        <fullName evidence="9 10">Cytosolic purine 5'-nucleotidase-like</fullName>
    </submittedName>
</protein>
<dbReference type="AlphaFoldDB" id="A0A1S2XL30"/>
<evidence type="ECO:0000256" key="2">
    <source>
        <dbReference type="ARBA" id="ARBA00022723"/>
    </source>
</evidence>
<dbReference type="GeneID" id="101502615"/>